<keyword evidence="2" id="KW-1185">Reference proteome</keyword>
<evidence type="ECO:0000313" key="2">
    <source>
        <dbReference type="Proteomes" id="UP000664360"/>
    </source>
</evidence>
<accession>A0ABZ2SZ47</accession>
<dbReference type="Proteomes" id="UP000664360">
    <property type="component" value="Chromosome"/>
</dbReference>
<name>A0ABZ2SZ47_9ENTE</name>
<gene>
    <name evidence="1" type="ORF">DOK79_001254</name>
</gene>
<dbReference type="Pfam" id="PF19614">
    <property type="entry name" value="DUF6119"/>
    <property type="match status" value="1"/>
</dbReference>
<dbReference type="RefSeq" id="WP_206854675.1">
    <property type="nucleotide sequence ID" value="NZ_CP147250.1"/>
</dbReference>
<evidence type="ECO:0008006" key="3">
    <source>
        <dbReference type="Google" id="ProtNLM"/>
    </source>
</evidence>
<protein>
    <recommendedName>
        <fullName evidence="3">Sporadically distributed protein, TIGR04141 family</fullName>
    </recommendedName>
</protein>
<dbReference type="InterPro" id="IPR026487">
    <property type="entry name" value="CHP04141"/>
</dbReference>
<proteinExistence type="predicted"/>
<reference evidence="1 2" key="1">
    <citation type="submission" date="2024-03" db="EMBL/GenBank/DDBJ databases">
        <title>The Genome Sequence of Enterococcus sp. DIV1094.</title>
        <authorList>
            <consortium name="The Broad Institute Genomics Platform"/>
            <consortium name="The Broad Institute Microbial Omics Core"/>
            <consortium name="The Broad Institute Genomic Center for Infectious Diseases"/>
            <person name="Earl A."/>
            <person name="Manson A."/>
            <person name="Gilmore M."/>
            <person name="Schwartman J."/>
            <person name="Shea T."/>
            <person name="Abouelleil A."/>
            <person name="Cao P."/>
            <person name="Chapman S."/>
            <person name="Cusick C."/>
            <person name="Young S."/>
            <person name="Neafsey D."/>
            <person name="Nusbaum C."/>
            <person name="Birren B."/>
        </authorList>
    </citation>
    <scope>NUCLEOTIDE SEQUENCE [LARGE SCALE GENOMIC DNA]</scope>
    <source>
        <strain evidence="1 2">DIV1094</strain>
    </source>
</reference>
<organism evidence="1 2">
    <name type="scientific">Candidatus Enterococcus mangumiae</name>
    <dbReference type="NCBI Taxonomy" id="2230878"/>
    <lineage>
        <taxon>Bacteria</taxon>
        <taxon>Bacillati</taxon>
        <taxon>Bacillota</taxon>
        <taxon>Bacilli</taxon>
        <taxon>Lactobacillales</taxon>
        <taxon>Enterococcaceae</taxon>
        <taxon>Enterococcus</taxon>
    </lineage>
</organism>
<sequence>MVKSQVGTQKLSIFLHEEEVESFDECIKKHSRDNSNIYEVKSEIGLSGKIYVHQSTVNIPDWKTTLEKLTNKTIDISSNSSNKAVVVFKYSKRYFSVVYGYGRSMLEEENIERNFGLVVAANLIDPKKIRSLNSMTLEDTIIDTQKQSIFYSRQSDLQVNANREILKSVSGAPKLESTAHFLVGTDSLTATRKMKIEDIKESIIFYYDTYKKQDYKDNGFAWLDNVKKEKDKKTISKLDSELVYSILNQSNRITIGPNRIMDWENIAGLFFKGIGKINLENLDMTLDYEKYIEFIKTKPDINILSKIKRDRIMARTITDEEIVISKVYDGIIYELVFEEKKYLLCNGNWFTVDKNFYEEIKEKISACPICSIQLSELNVGEREDDYNKRICDSSDDYELLDSKNYRVPGYSYSQIEPCDILTRDKKFIHVKKSDSSSKLSHLFSQGTVSAQLLSSDSEFRNHINKQVKEKLGKTFLKANAQNQDYEVVYAIVDKREKEIFEILPFFSMVSLAQSLDQLKQMQYKYSLMKIEVK</sequence>
<evidence type="ECO:0000313" key="1">
    <source>
        <dbReference type="EMBL" id="WYJ79701.1"/>
    </source>
</evidence>
<dbReference type="NCBIfam" id="TIGR04141">
    <property type="entry name" value="TIGR04141 family sporadically distributed protein"/>
    <property type="match status" value="1"/>
</dbReference>
<dbReference type="EMBL" id="CP147250">
    <property type="protein sequence ID" value="WYJ79701.1"/>
    <property type="molecule type" value="Genomic_DNA"/>
</dbReference>